<dbReference type="NCBIfam" id="TIGR01451">
    <property type="entry name" value="B_ant_repeat"/>
    <property type="match status" value="7"/>
</dbReference>
<proteinExistence type="predicted"/>
<dbReference type="InterPro" id="IPR013783">
    <property type="entry name" value="Ig-like_fold"/>
</dbReference>
<dbReference type="InterPro" id="IPR047589">
    <property type="entry name" value="DUF11_rpt"/>
</dbReference>
<keyword evidence="3" id="KW-0732">Signal</keyword>
<dbReference type="EMBL" id="LT630003">
    <property type="protein sequence ID" value="SET97779.1"/>
    <property type="molecule type" value="Genomic_DNA"/>
</dbReference>
<name>A0ABY1CEK8_9FIRM</name>
<keyword evidence="8" id="KW-1185">Reference proteome</keyword>
<evidence type="ECO:0000259" key="6">
    <source>
        <dbReference type="Pfam" id="PF17210"/>
    </source>
</evidence>
<feature type="domain" description="DUF11" evidence="5">
    <location>
        <begin position="618"/>
        <end position="733"/>
    </location>
</feature>
<feature type="domain" description="DUF11" evidence="5">
    <location>
        <begin position="1118"/>
        <end position="1232"/>
    </location>
</feature>
<dbReference type="InterPro" id="IPR001434">
    <property type="entry name" value="OmcB-like_DUF11"/>
</dbReference>
<dbReference type="Gene3D" id="2.60.40.10">
    <property type="entry name" value="Immunoglobulins"/>
    <property type="match status" value="7"/>
</dbReference>
<evidence type="ECO:0000256" key="2">
    <source>
        <dbReference type="ARBA" id="ARBA00022525"/>
    </source>
</evidence>
<dbReference type="RefSeq" id="WP_100043094.1">
    <property type="nucleotide sequence ID" value="NZ_LT630003.1"/>
</dbReference>
<reference evidence="7 8" key="1">
    <citation type="submission" date="2016-10" db="EMBL/GenBank/DDBJ databases">
        <authorList>
            <person name="Varghese N."/>
            <person name="Submissions S."/>
        </authorList>
    </citation>
    <scope>NUCLEOTIDE SEQUENCE [LARGE SCALE GENOMIC DNA]</scope>
    <source>
        <strain evidence="7 8">ATCC 19403</strain>
    </source>
</reference>
<feature type="domain" description="SD-repeat containing protein B" evidence="6">
    <location>
        <begin position="8"/>
        <end position="65"/>
    </location>
</feature>
<gene>
    <name evidence="7" type="ORF">SAMN02745906_3599</name>
</gene>
<protein>
    <submittedName>
        <fullName evidence="7">Conserved repeat domain-containing protein</fullName>
    </submittedName>
</protein>
<dbReference type="InterPro" id="IPR051172">
    <property type="entry name" value="Chlamydia_OmcB"/>
</dbReference>
<accession>A0ABY1CEK8</accession>
<feature type="domain" description="DUF11" evidence="5">
    <location>
        <begin position="991"/>
        <end position="1105"/>
    </location>
</feature>
<dbReference type="InterPro" id="IPR033764">
    <property type="entry name" value="Sdr_B"/>
</dbReference>
<evidence type="ECO:0000256" key="4">
    <source>
        <dbReference type="SAM" id="MobiDB-lite"/>
    </source>
</evidence>
<evidence type="ECO:0000259" key="5">
    <source>
        <dbReference type="Pfam" id="PF01345"/>
    </source>
</evidence>
<feature type="domain" description="DUF11" evidence="5">
    <location>
        <begin position="494"/>
        <end position="608"/>
    </location>
</feature>
<dbReference type="PANTHER" id="PTHR34819">
    <property type="entry name" value="LARGE CYSTEINE-RICH PERIPLASMIC PROTEIN OMCB"/>
    <property type="match status" value="1"/>
</dbReference>
<sequence length="1242" mass="129320">MATVSGQIIFDRNRSATIDAGDSGIANVPVVLQNITTGVRLVVLTDAAGNYAFINVPNGSYRIVEAFGTAGGVPTPGNFTLAAAGPVPTAATPPISFVANPPAGSTNLDCLTPNTILITVTGADITNQNILNGPVIYTPITTILDPCTTVSNTNLITDADNGTFGFFPPGTPANTGPAVAPYPNVTPDFTYVVPDPTKFTPIDGEYTVQNLMTDAMSNVIGAWWRIADHTTGNETGRMMVVNGFNPGAVFFRSTVPVTPNTNFLFSTWILNLFKVTGFPPAQLGVRILDQNGNVLFQQALGVEIPVNINAPEWKQIGTVINSMNNTHITVEFFSEGEAVVGNDYAIDDVALQEILVPIFTPVKSSSTFTANVGDIVTYTVKLTNTCTSPLTNVFFRDNVPDGLLFIPGSVSVNGVPELGVDPNIGFPLPDIPGGSVTEVTFQVRVEGIPNPNPAINTATIDYSYTPVEGGIPGNFSEESNPVPLMVEELPGEADIAVVKQSDNQTAVPGQLFTYTIIVSNFGPADAESVLLTDSIPTNILNPQFSIDDGVTFHPWIGSLNLGTIEAGGVRIVLIRGTVSPTATGVITNTATVSSPTPDPNPDNNTSTLETPVAVVEADVAVVKQSNQVIAVPGESFSYTITVNNFGPSAAENVLLMDSIPSSILNPMYSINGGVTFNPWPGFLSLGTLPAGAERIIIIKGTVSPDATGVISNTAVVSSTTPDPNPENNTSTLEIPVSAVEADVAVEKQSNQAIAIPGEPFSYTIVVNNFGPNTAENVLLMDSIPSSILNPMYSIDGGVTFNPWPGFLNLGTLPAGAERVIIIRGIVSPDATGVISNTAIVSSTTPDPNPENNTSTLETPVSAVEADIAVEKQSNQAIAIPGEPLSYTIVVNNFGPNASENVLLMDSIPSSILNPEYSIDGGVTFNPWPGFLNLGTLPAGAERIIIIRGTVSPTAAGIIINTATVSSPTPDPNPENNTSTTETPILAPALADVSIKKTASPNPVAPGEMITFTLVVSNAGPNTAENVIVNDNISASITGPVFSVDGGATFNPWLGSLNIGALPAGESRTIIIRGTVAESASGCINNTAIAISATPDPNLFNNVASICVAVAAGEETEADVSVKKFANKKKACRGALVEFTIVVSNAGPADAHNVVLTDSLADILKKPMFSLDDGFAFQPWPGSVNLGTIPAGTSRVVLIKGCIRQTCSCKIINTAQVSSTTPDPDLNNNTSTACILILKCCDD</sequence>
<organism evidence="7 8">
    <name type="scientific">Lacrimispora sphenoides JCM 1415</name>
    <dbReference type="NCBI Taxonomy" id="1297793"/>
    <lineage>
        <taxon>Bacteria</taxon>
        <taxon>Bacillati</taxon>
        <taxon>Bacillota</taxon>
        <taxon>Clostridia</taxon>
        <taxon>Lachnospirales</taxon>
        <taxon>Lachnospiraceae</taxon>
        <taxon>Lacrimispora</taxon>
    </lineage>
</organism>
<dbReference type="Pfam" id="PF01345">
    <property type="entry name" value="DUF11"/>
    <property type="match status" value="7"/>
</dbReference>
<evidence type="ECO:0000256" key="1">
    <source>
        <dbReference type="ARBA" id="ARBA00004613"/>
    </source>
</evidence>
<feature type="region of interest" description="Disordered" evidence="4">
    <location>
        <begin position="962"/>
        <end position="981"/>
    </location>
</feature>
<dbReference type="SUPFAM" id="SSF117074">
    <property type="entry name" value="Hypothetical protein PA1324"/>
    <property type="match status" value="1"/>
</dbReference>
<feature type="domain" description="DUF11" evidence="5">
    <location>
        <begin position="363"/>
        <end position="461"/>
    </location>
</feature>
<dbReference type="Gene3D" id="2.60.120.260">
    <property type="entry name" value="Galactose-binding domain-like"/>
    <property type="match status" value="1"/>
</dbReference>
<feature type="domain" description="DUF11" evidence="5">
    <location>
        <begin position="742"/>
        <end position="856"/>
    </location>
</feature>
<evidence type="ECO:0000256" key="3">
    <source>
        <dbReference type="ARBA" id="ARBA00022729"/>
    </source>
</evidence>
<keyword evidence="2" id="KW-0964">Secreted</keyword>
<feature type="domain" description="DUF11" evidence="5">
    <location>
        <begin position="866"/>
        <end position="980"/>
    </location>
</feature>
<comment type="subcellular location">
    <subcellularLocation>
        <location evidence="1">Secreted</location>
    </subcellularLocation>
</comment>
<evidence type="ECO:0000313" key="7">
    <source>
        <dbReference type="EMBL" id="SET97779.1"/>
    </source>
</evidence>
<dbReference type="Pfam" id="PF17210">
    <property type="entry name" value="SdrD_B"/>
    <property type="match status" value="1"/>
</dbReference>
<dbReference type="Gene3D" id="2.60.40.740">
    <property type="match status" value="1"/>
</dbReference>
<evidence type="ECO:0000313" key="8">
    <source>
        <dbReference type="Proteomes" id="UP000198970"/>
    </source>
</evidence>
<dbReference type="Proteomes" id="UP000198970">
    <property type="component" value="Chromosome I"/>
</dbReference>
<dbReference type="PANTHER" id="PTHR34819:SF3">
    <property type="entry name" value="CELL SURFACE PROTEIN"/>
    <property type="match status" value="1"/>
</dbReference>